<protein>
    <submittedName>
        <fullName evidence="1">(northern house mosquito) hypothetical protein</fullName>
    </submittedName>
</protein>
<proteinExistence type="predicted"/>
<organism evidence="1">
    <name type="scientific">Culex pipiens</name>
    <name type="common">House mosquito</name>
    <dbReference type="NCBI Taxonomy" id="7175"/>
    <lineage>
        <taxon>Eukaryota</taxon>
        <taxon>Metazoa</taxon>
        <taxon>Ecdysozoa</taxon>
        <taxon>Arthropoda</taxon>
        <taxon>Hexapoda</taxon>
        <taxon>Insecta</taxon>
        <taxon>Pterygota</taxon>
        <taxon>Neoptera</taxon>
        <taxon>Endopterygota</taxon>
        <taxon>Diptera</taxon>
        <taxon>Nematocera</taxon>
        <taxon>Culicoidea</taxon>
        <taxon>Culicidae</taxon>
        <taxon>Culicinae</taxon>
        <taxon>Culicini</taxon>
        <taxon>Culex</taxon>
        <taxon>Culex</taxon>
    </lineage>
</organism>
<name>A0A8D7ZZL8_CULPI</name>
<evidence type="ECO:0000313" key="1">
    <source>
        <dbReference type="EMBL" id="CAG6447215.1"/>
    </source>
</evidence>
<dbReference type="EMBL" id="HBUE01008582">
    <property type="protein sequence ID" value="CAG6447215.1"/>
    <property type="molecule type" value="Transcribed_RNA"/>
</dbReference>
<reference evidence="1" key="1">
    <citation type="submission" date="2021-05" db="EMBL/GenBank/DDBJ databases">
        <authorList>
            <person name="Alioto T."/>
            <person name="Alioto T."/>
            <person name="Gomez Garrido J."/>
        </authorList>
    </citation>
    <scope>NUCLEOTIDE SEQUENCE</scope>
</reference>
<dbReference type="AlphaFoldDB" id="A0A8D7ZZL8"/>
<accession>A0A8D7ZZL8</accession>
<sequence>MMIVLPKMRCASKSNKKNHCNTICSKKERLYIQKCYLFTHVRLRVRIESNNNNKQTKILAETHKQNTTTKSSAFGSAFRLLAKLCRSSAVGGACNCKSSAVGGASNFKSCSRAFDELCKHRKKTQSEEPT</sequence>